<evidence type="ECO:0000259" key="9">
    <source>
        <dbReference type="Pfam" id="PF00551"/>
    </source>
</evidence>
<evidence type="ECO:0000256" key="3">
    <source>
        <dbReference type="ARBA" id="ARBA00022679"/>
    </source>
</evidence>
<protein>
    <recommendedName>
        <fullName evidence="2">phosphoribosylglycinamide formyltransferase 1</fullName>
        <ecNumber evidence="2">2.1.2.2</ecNumber>
    </recommendedName>
    <alternativeName>
        <fullName evidence="7">5'-phosphoribosylglycinamide transformylase</fullName>
    </alternativeName>
    <alternativeName>
        <fullName evidence="6">GAR transformylase</fullName>
    </alternativeName>
</protein>
<dbReference type="EC" id="2.1.2.2" evidence="2"/>
<evidence type="ECO:0000256" key="8">
    <source>
        <dbReference type="ARBA" id="ARBA00047664"/>
    </source>
</evidence>
<dbReference type="PROSITE" id="PS00373">
    <property type="entry name" value="GART"/>
    <property type="match status" value="1"/>
</dbReference>
<evidence type="ECO:0000256" key="6">
    <source>
        <dbReference type="ARBA" id="ARBA00041324"/>
    </source>
</evidence>
<evidence type="ECO:0000313" key="11">
    <source>
        <dbReference type="Proteomes" id="UP000241507"/>
    </source>
</evidence>
<dbReference type="PANTHER" id="PTHR43369:SF2">
    <property type="entry name" value="PHOSPHORIBOSYLGLYCINAMIDE FORMYLTRANSFERASE"/>
    <property type="match status" value="1"/>
</dbReference>
<comment type="catalytic activity">
    <reaction evidence="8">
        <text>N(1)-(5-phospho-beta-D-ribosyl)glycinamide + (6R)-10-formyltetrahydrofolate = N(2)-formyl-N(1)-(5-phospho-beta-D-ribosyl)glycinamide + (6S)-5,6,7,8-tetrahydrofolate + H(+)</text>
        <dbReference type="Rhea" id="RHEA:15053"/>
        <dbReference type="ChEBI" id="CHEBI:15378"/>
        <dbReference type="ChEBI" id="CHEBI:57453"/>
        <dbReference type="ChEBI" id="CHEBI:143788"/>
        <dbReference type="ChEBI" id="CHEBI:147286"/>
        <dbReference type="ChEBI" id="CHEBI:195366"/>
        <dbReference type="EC" id="2.1.2.2"/>
    </reaction>
</comment>
<proteinExistence type="inferred from homology"/>
<keyword evidence="3" id="KW-0808">Transferase</keyword>
<evidence type="ECO:0000256" key="4">
    <source>
        <dbReference type="ARBA" id="ARBA00022755"/>
    </source>
</evidence>
<dbReference type="GO" id="GO:0005829">
    <property type="term" value="C:cytosol"/>
    <property type="evidence" value="ECO:0007669"/>
    <property type="project" value="TreeGrafter"/>
</dbReference>
<dbReference type="AlphaFoldDB" id="A0A2R3Z0Q0"/>
<evidence type="ECO:0000313" key="10">
    <source>
        <dbReference type="EMBL" id="AVR43824.1"/>
    </source>
</evidence>
<dbReference type="Pfam" id="PF00551">
    <property type="entry name" value="Formyl_trans_N"/>
    <property type="match status" value="1"/>
</dbReference>
<evidence type="ECO:0000256" key="2">
    <source>
        <dbReference type="ARBA" id="ARBA00012254"/>
    </source>
</evidence>
<keyword evidence="11" id="KW-1185">Reference proteome</keyword>
<dbReference type="SUPFAM" id="SSF53328">
    <property type="entry name" value="Formyltransferase"/>
    <property type="match status" value="1"/>
</dbReference>
<dbReference type="Gene3D" id="3.40.50.170">
    <property type="entry name" value="Formyl transferase, N-terminal domain"/>
    <property type="match status" value="1"/>
</dbReference>
<dbReference type="InterPro" id="IPR001555">
    <property type="entry name" value="GART_AS"/>
</dbReference>
<keyword evidence="4" id="KW-0658">Purine biosynthesis</keyword>
<dbReference type="GO" id="GO:0004644">
    <property type="term" value="F:phosphoribosylglycinamide formyltransferase activity"/>
    <property type="evidence" value="ECO:0007669"/>
    <property type="project" value="UniProtKB-EC"/>
</dbReference>
<evidence type="ECO:0000256" key="5">
    <source>
        <dbReference type="ARBA" id="ARBA00038440"/>
    </source>
</evidence>
<evidence type="ECO:0000256" key="7">
    <source>
        <dbReference type="ARBA" id="ARBA00041682"/>
    </source>
</evidence>
<evidence type="ECO:0000256" key="1">
    <source>
        <dbReference type="ARBA" id="ARBA00005054"/>
    </source>
</evidence>
<dbReference type="GO" id="GO:0006189">
    <property type="term" value="P:'de novo' IMP biosynthetic process"/>
    <property type="evidence" value="ECO:0007669"/>
    <property type="project" value="TreeGrafter"/>
</dbReference>
<dbReference type="EMBL" id="CP028136">
    <property type="protein sequence ID" value="AVR43824.1"/>
    <property type="molecule type" value="Genomic_DNA"/>
</dbReference>
<dbReference type="PANTHER" id="PTHR43369">
    <property type="entry name" value="PHOSPHORIBOSYLGLYCINAMIDE FORMYLTRANSFERASE"/>
    <property type="match status" value="1"/>
</dbReference>
<reference evidence="11" key="1">
    <citation type="submission" date="2018-03" db="EMBL/GenBank/DDBJ databases">
        <title>Gramella fulva sp. nov., isolated from a dry surface of tidal flat.</title>
        <authorList>
            <person name="Hwang S.H."/>
            <person name="Hwang W.M."/>
            <person name="Kang K."/>
            <person name="Ahn T.-Y."/>
        </authorList>
    </citation>
    <scope>NUCLEOTIDE SEQUENCE [LARGE SCALE GENOMIC DNA]</scope>
    <source>
        <strain evidence="11">SH35</strain>
    </source>
</reference>
<name>A0A2R3Z0Q0_9FLAO</name>
<dbReference type="Proteomes" id="UP000241507">
    <property type="component" value="Chromosome"/>
</dbReference>
<feature type="domain" description="Formyl transferase N-terminal" evidence="9">
    <location>
        <begin position="117"/>
        <end position="230"/>
    </location>
</feature>
<dbReference type="InterPro" id="IPR036477">
    <property type="entry name" value="Formyl_transf_N_sf"/>
</dbReference>
<comment type="similarity">
    <text evidence="5">Belongs to the GART family.</text>
</comment>
<accession>A0A2R3Z0Q0</accession>
<gene>
    <name evidence="10" type="ORF">C7S20_00240</name>
</gene>
<dbReference type="InterPro" id="IPR002376">
    <property type="entry name" value="Formyl_transf_N"/>
</dbReference>
<comment type="pathway">
    <text evidence="1">Purine metabolism; IMP biosynthesis via de novo pathway; N(2)-formyl-N(1)-(5-phospho-D-ribosyl)glycinamide from N(1)-(5-phospho-D-ribosyl)glycinamide (10-formyl THF route): step 1/1.</text>
</comment>
<sequence>MTATIFPAEKQISSRGKICSKTLNFPIGIAMKTVLLTSNSYRHQYIARCLEEQTDLKLIISEEKSTKISDTSSLEYEDAEFQKIHLRKREESEIEFFGKEGFPQTVLQLKMAHGDINSELTLKVLNDIDPDYIILFGTSIIQNELLKAFPQRVINLHLGLSPWYKGSATNLFPLIDGRPELVGATIHLATAEVDAGGILHQLRPELEEHDSLHDIGNKVILQAGKILPIVLKEYESGKITPFKQGNPGKICRIKDLTTEKLRRAYQNISQGMIPEYLKKKEAIDADFPIVSNLDQ</sequence>
<dbReference type="KEGG" id="grs:C7S20_00240"/>
<organism evidence="10 11">
    <name type="scientific">Christiangramia fulva</name>
    <dbReference type="NCBI Taxonomy" id="2126553"/>
    <lineage>
        <taxon>Bacteria</taxon>
        <taxon>Pseudomonadati</taxon>
        <taxon>Bacteroidota</taxon>
        <taxon>Flavobacteriia</taxon>
        <taxon>Flavobacteriales</taxon>
        <taxon>Flavobacteriaceae</taxon>
        <taxon>Christiangramia</taxon>
    </lineage>
</organism>